<organism evidence="3 4">
    <name type="scientific">Collinsella aerofaciens</name>
    <dbReference type="NCBI Taxonomy" id="74426"/>
    <lineage>
        <taxon>Bacteria</taxon>
        <taxon>Bacillati</taxon>
        <taxon>Actinomycetota</taxon>
        <taxon>Coriobacteriia</taxon>
        <taxon>Coriobacteriales</taxon>
        <taxon>Coriobacteriaceae</taxon>
        <taxon>Collinsella</taxon>
    </lineage>
</organism>
<dbReference type="InterPro" id="IPR012914">
    <property type="entry name" value="PucR_dom"/>
</dbReference>
<name>A0A2D1TY10_9ACTN</name>
<dbReference type="Pfam" id="PF07905">
    <property type="entry name" value="PucR"/>
    <property type="match status" value="1"/>
</dbReference>
<feature type="domain" description="Purine catabolism PurC-like" evidence="1">
    <location>
        <begin position="15"/>
        <end position="133"/>
    </location>
</feature>
<dbReference type="RefSeq" id="WP_099432248.1">
    <property type="nucleotide sequence ID" value="NZ_CP024160.1"/>
</dbReference>
<evidence type="ECO:0000313" key="4">
    <source>
        <dbReference type="Proteomes" id="UP000225608"/>
    </source>
</evidence>
<protein>
    <submittedName>
        <fullName evidence="3">PucR family transcriptional regulator</fullName>
    </submittedName>
</protein>
<dbReference type="InterPro" id="IPR051448">
    <property type="entry name" value="CdaR-like_regulators"/>
</dbReference>
<proteinExistence type="predicted"/>
<dbReference type="Proteomes" id="UP000225608">
    <property type="component" value="Chromosome"/>
</dbReference>
<dbReference type="InterPro" id="IPR025736">
    <property type="entry name" value="PucR_C-HTH_dom"/>
</dbReference>
<dbReference type="InterPro" id="IPR042070">
    <property type="entry name" value="PucR_C-HTH_sf"/>
</dbReference>
<evidence type="ECO:0000259" key="1">
    <source>
        <dbReference type="Pfam" id="PF07905"/>
    </source>
</evidence>
<gene>
    <name evidence="3" type="ORF">CSV91_06505</name>
</gene>
<evidence type="ECO:0000259" key="2">
    <source>
        <dbReference type="Pfam" id="PF13556"/>
    </source>
</evidence>
<dbReference type="AlphaFoldDB" id="A0A2D1TY10"/>
<dbReference type="EMBL" id="CP024160">
    <property type="protein sequence ID" value="ATP54220.1"/>
    <property type="molecule type" value="Genomic_DNA"/>
</dbReference>
<feature type="domain" description="PucR C-terminal helix-turn-helix" evidence="2">
    <location>
        <begin position="330"/>
        <end position="385"/>
    </location>
</feature>
<evidence type="ECO:0000313" key="3">
    <source>
        <dbReference type="EMBL" id="ATP54220.1"/>
    </source>
</evidence>
<sequence length="393" mass="43581">MLYTISDFSREYEGSVRLIAGSDGVSRAVSGVGILDYELMPGLKNKYQRVNFSSDEIVLSTFLYAKDDPYLITEAVKYLVAKGTSGLIIKNVLHIPIPDQAIRYANARHYPVFLTTDDSLFFDSVIYEVKRHIEQLASIDFAQREIDALRTDVSPESICRRIRGLNPSFLDEAVALFASFAEPLDPRTFLQIERLCAKSALAGCHNMLAPYDGGLLFVATSDSEQALDVDRIVQAFTELIEASGIDGGAGGLGISDILFGDEAVAQAISQAIYAQRLSCQRAEGPVRYTQLGILRTVMPFAETPEMRSFSEAILSPIREHDSEHGSELESTLAAFIENDRRIERTAKQTSQHPNTIRYRLDKVTALTGLSYKCAPEMEQLSLAYAIERARSLQ</sequence>
<reference evidence="3 4" key="1">
    <citation type="submission" date="2017-10" db="EMBL/GenBank/DDBJ databases">
        <title>Complete genome sequence of Collinsella aerofaciens isolated from the gut of a healthy adult Indian.</title>
        <authorList>
            <person name="Bag S."/>
            <person name="Ghosh T.S."/>
            <person name="Das B."/>
        </authorList>
    </citation>
    <scope>NUCLEOTIDE SEQUENCE [LARGE SCALE GENOMIC DNA]</scope>
    <source>
        <strain evidence="4">indica</strain>
    </source>
</reference>
<dbReference type="Gene3D" id="1.10.10.2840">
    <property type="entry name" value="PucR C-terminal helix-turn-helix domain"/>
    <property type="match status" value="1"/>
</dbReference>
<dbReference type="KEGG" id="caer:CSV91_06505"/>
<dbReference type="PANTHER" id="PTHR33744">
    <property type="entry name" value="CARBOHYDRATE DIACID REGULATOR"/>
    <property type="match status" value="1"/>
</dbReference>
<dbReference type="PANTHER" id="PTHR33744:SF7">
    <property type="entry name" value="PUCR FAMILY TRANSCRIPTIONAL REGULATOR"/>
    <property type="match status" value="1"/>
</dbReference>
<accession>A0A2D1TY10</accession>
<dbReference type="Pfam" id="PF13556">
    <property type="entry name" value="HTH_30"/>
    <property type="match status" value="1"/>
</dbReference>